<evidence type="ECO:0000313" key="2">
    <source>
        <dbReference type="Proteomes" id="UP001295740"/>
    </source>
</evidence>
<dbReference type="AlphaFoldDB" id="A0AAI8VWY0"/>
<evidence type="ECO:0000313" key="1">
    <source>
        <dbReference type="EMBL" id="CAJ2512105.1"/>
    </source>
</evidence>
<gene>
    <name evidence="1" type="ORF">KHLLAP_LOCUS12573</name>
</gene>
<dbReference type="Proteomes" id="UP001295740">
    <property type="component" value="Unassembled WGS sequence"/>
</dbReference>
<proteinExistence type="predicted"/>
<sequence length="110" mass="11864">MEATGDGGPRLCPGLTGRVPAGRFPQSLEATGPGTLKPKTSSRFELNFTIHVQCPQRSRVAVWTLDSASIIQLRAQLCDDLTKITICLLPTTIITTTLPRGKSAAMDRNQ</sequence>
<dbReference type="EMBL" id="CAUWAG010000018">
    <property type="protein sequence ID" value="CAJ2512105.1"/>
    <property type="molecule type" value="Genomic_DNA"/>
</dbReference>
<accession>A0AAI8VWY0</accession>
<reference evidence="1" key="1">
    <citation type="submission" date="2023-10" db="EMBL/GenBank/DDBJ databases">
        <authorList>
            <person name="Hackl T."/>
        </authorList>
    </citation>
    <scope>NUCLEOTIDE SEQUENCE</scope>
</reference>
<keyword evidence="2" id="KW-1185">Reference proteome</keyword>
<organism evidence="1 2">
    <name type="scientific">Anthostomella pinea</name>
    <dbReference type="NCBI Taxonomy" id="933095"/>
    <lineage>
        <taxon>Eukaryota</taxon>
        <taxon>Fungi</taxon>
        <taxon>Dikarya</taxon>
        <taxon>Ascomycota</taxon>
        <taxon>Pezizomycotina</taxon>
        <taxon>Sordariomycetes</taxon>
        <taxon>Xylariomycetidae</taxon>
        <taxon>Xylariales</taxon>
        <taxon>Xylariaceae</taxon>
        <taxon>Anthostomella</taxon>
    </lineage>
</organism>
<name>A0AAI8VWY0_9PEZI</name>
<protein>
    <submittedName>
        <fullName evidence="1">Uu.00g077300.m01.CDS01</fullName>
    </submittedName>
</protein>
<comment type="caution">
    <text evidence="1">The sequence shown here is derived from an EMBL/GenBank/DDBJ whole genome shotgun (WGS) entry which is preliminary data.</text>
</comment>